<feature type="compositionally biased region" description="Low complexity" evidence="2">
    <location>
        <begin position="817"/>
        <end position="846"/>
    </location>
</feature>
<evidence type="ECO:0008006" key="6">
    <source>
        <dbReference type="Google" id="ProtNLM"/>
    </source>
</evidence>
<feature type="transmembrane region" description="Helical" evidence="3">
    <location>
        <begin position="891"/>
        <end position="917"/>
    </location>
</feature>
<feature type="coiled-coil region" evidence="1">
    <location>
        <begin position="680"/>
        <end position="707"/>
    </location>
</feature>
<keyword evidence="1" id="KW-0175">Coiled coil</keyword>
<protein>
    <recommendedName>
        <fullName evidence="6">CSC1/OSCA1-like cytosolic domain-containing protein</fullName>
    </recommendedName>
</protein>
<gene>
    <name evidence="4" type="ORF">EZS28_027024</name>
</gene>
<dbReference type="EMBL" id="SNRW01009808">
    <property type="protein sequence ID" value="KAA6377449.1"/>
    <property type="molecule type" value="Genomic_DNA"/>
</dbReference>
<keyword evidence="3" id="KW-0812">Transmembrane</keyword>
<feature type="region of interest" description="Disordered" evidence="2">
    <location>
        <begin position="167"/>
        <end position="209"/>
    </location>
</feature>
<accession>A0A5J4V3V7</accession>
<dbReference type="Proteomes" id="UP000324800">
    <property type="component" value="Unassembled WGS sequence"/>
</dbReference>
<organism evidence="4 5">
    <name type="scientific">Streblomastix strix</name>
    <dbReference type="NCBI Taxonomy" id="222440"/>
    <lineage>
        <taxon>Eukaryota</taxon>
        <taxon>Metamonada</taxon>
        <taxon>Preaxostyla</taxon>
        <taxon>Oxymonadida</taxon>
        <taxon>Streblomastigidae</taxon>
        <taxon>Streblomastix</taxon>
    </lineage>
</organism>
<proteinExistence type="predicted"/>
<keyword evidence="3" id="KW-1133">Transmembrane helix</keyword>
<feature type="region of interest" description="Disordered" evidence="2">
    <location>
        <begin position="816"/>
        <end position="856"/>
    </location>
</feature>
<feature type="compositionally biased region" description="Low complexity" evidence="2">
    <location>
        <begin position="181"/>
        <end position="202"/>
    </location>
</feature>
<feature type="compositionally biased region" description="Polar residues" evidence="2">
    <location>
        <begin position="167"/>
        <end position="180"/>
    </location>
</feature>
<feature type="non-terminal residue" evidence="4">
    <location>
        <position position="931"/>
    </location>
</feature>
<feature type="transmembrane region" description="Helical" evidence="3">
    <location>
        <begin position="515"/>
        <end position="540"/>
    </location>
</feature>
<dbReference type="InterPro" id="IPR052438">
    <property type="entry name" value="Chromatin_remod/trans_coact"/>
</dbReference>
<evidence type="ECO:0000256" key="3">
    <source>
        <dbReference type="SAM" id="Phobius"/>
    </source>
</evidence>
<evidence type="ECO:0000313" key="5">
    <source>
        <dbReference type="Proteomes" id="UP000324800"/>
    </source>
</evidence>
<evidence type="ECO:0000256" key="2">
    <source>
        <dbReference type="SAM" id="MobiDB-lite"/>
    </source>
</evidence>
<dbReference type="GO" id="GO:0016514">
    <property type="term" value="C:SWI/SNF complex"/>
    <property type="evidence" value="ECO:0007669"/>
    <property type="project" value="TreeGrafter"/>
</dbReference>
<dbReference type="GO" id="GO:0045893">
    <property type="term" value="P:positive regulation of DNA-templated transcription"/>
    <property type="evidence" value="ECO:0007669"/>
    <property type="project" value="TreeGrafter"/>
</dbReference>
<feature type="transmembrane region" description="Helical" evidence="3">
    <location>
        <begin position="608"/>
        <end position="634"/>
    </location>
</feature>
<reference evidence="4 5" key="1">
    <citation type="submission" date="2019-03" db="EMBL/GenBank/DDBJ databases">
        <title>Single cell metagenomics reveals metabolic interactions within the superorganism composed of flagellate Streblomastix strix and complex community of Bacteroidetes bacteria on its surface.</title>
        <authorList>
            <person name="Treitli S.C."/>
            <person name="Kolisko M."/>
            <person name="Husnik F."/>
            <person name="Keeling P."/>
            <person name="Hampl V."/>
        </authorList>
    </citation>
    <scope>NUCLEOTIDE SEQUENCE [LARGE SCALE GENOMIC DNA]</scope>
    <source>
        <strain evidence="4">ST1C</strain>
    </source>
</reference>
<evidence type="ECO:0000313" key="4">
    <source>
        <dbReference type="EMBL" id="KAA6377449.1"/>
    </source>
</evidence>
<dbReference type="PANTHER" id="PTHR15572">
    <property type="entry name" value="GLIOMA TUMOR SUPPRESSOR CANDIDATE REGION GENE 1"/>
    <property type="match status" value="1"/>
</dbReference>
<feature type="transmembrane region" description="Helical" evidence="3">
    <location>
        <begin position="561"/>
        <end position="582"/>
    </location>
</feature>
<keyword evidence="3" id="KW-0472">Membrane</keyword>
<dbReference type="AlphaFoldDB" id="A0A5J4V3V7"/>
<dbReference type="PANTHER" id="PTHR15572:SF0">
    <property type="entry name" value="GLUTAMINE-RICH PROTEIN-RELATED"/>
    <property type="match status" value="1"/>
</dbReference>
<evidence type="ECO:0000256" key="1">
    <source>
        <dbReference type="SAM" id="Coils"/>
    </source>
</evidence>
<name>A0A5J4V3V7_9EUKA</name>
<sequence>MNERQAAKELEEKAELERIRVAEERGEFKHKADERNRAAELQKERKLKGVDQQVQKDLEKIRLEIELKRAMDKMRIDRMDTVDWRRGKYSSTLDEVIVDDPEIIIKDTRWKKLKRRMGMTIDRLFFISLIKARLSQRDKLLQPPHVQIPNIPSRALQIEMYENLAPGQTSSSSVSATQGLSNSQTSISSSPIVQLQTQGQQQRSTSPDIQVAPSQIVQLAQQQKPQYYSLYPTKFDSDIVIAPPQMVSSGNKDSSSEQVIDPLDSNLQSFKSNVQQMITTVMQANEVLHESIIGEEDEEAEEANEISNYKQSQLLIDIEKRKKIKQGTNIHRSSRNLNINSFVCNDFNIQLSPAVDITSNNINYDKEEKLTKFPKSLFKSSKTTKKQTELFNTFNNKVFNIFNYNIETNSFVIRHNNYPSSFSSAQTIEQYLQQSRLSSQSQSQYGSCCAYITFETLEGKEKVVRAFQKSDEKMILFESHYLISVEEPPEPCDTLMENVGIPKSEKTKARAKTEVISVFSALLVVALIFVFLGSFLALVASYFIKTESKSQIQKEILMKRVVYGTSGLSSILLLALLTYFLGNVEHSREPQPGYFIFSPIWFEDIPSIFIFVLLFEGICGLLFSGGFSITEFFLRYLRIRIFPFSTVSCCFCLGVDYKLEKQSKIEEERLKYLQKQNEFNVNQQRDVQDKEKEMVEIKEKKKINKDELIIEDEMKKKKEQQLQKYLTPQEQQKQLLIQQQFQKQQQIQQLQFKQYQEEETKGQEMAQLTLSELAVGGKVGERERRHRKRIETERARKENRLEIYRRAIFLRGTNVRQNQQQQNQQQQNQQQNSSNKQQQQTSTSASKTKRPVQQSSIQPGIFSKAQSLINAAFSPKTWDVDKRLAHILNMYLIAMSFSAFHPILIPVASLFLILQYIGDKYYLIRKGGIGG</sequence>
<comment type="caution">
    <text evidence="4">The sequence shown here is derived from an EMBL/GenBank/DDBJ whole genome shotgun (WGS) entry which is preliminary data.</text>
</comment>